<evidence type="ECO:0000313" key="5">
    <source>
        <dbReference type="Proteomes" id="UP000501705"/>
    </source>
</evidence>
<evidence type="ECO:0000256" key="1">
    <source>
        <dbReference type="ARBA" id="ARBA00023125"/>
    </source>
</evidence>
<feature type="domain" description="Tyr recombinase" evidence="3">
    <location>
        <begin position="135"/>
        <end position="281"/>
    </location>
</feature>
<dbReference type="InterPro" id="IPR013762">
    <property type="entry name" value="Integrase-like_cat_sf"/>
</dbReference>
<proteinExistence type="predicted"/>
<dbReference type="Gene3D" id="1.10.150.130">
    <property type="match status" value="1"/>
</dbReference>
<dbReference type="GO" id="GO:0003677">
    <property type="term" value="F:DNA binding"/>
    <property type="evidence" value="ECO:0007669"/>
    <property type="project" value="UniProtKB-KW"/>
</dbReference>
<dbReference type="Gene3D" id="1.10.443.10">
    <property type="entry name" value="Intergrase catalytic core"/>
    <property type="match status" value="1"/>
</dbReference>
<dbReference type="AlphaFoldDB" id="A0A6G9Y2D2"/>
<gene>
    <name evidence="4" type="ORF">F5X71_07575</name>
</gene>
<dbReference type="SUPFAM" id="SSF56349">
    <property type="entry name" value="DNA breaking-rejoining enzymes"/>
    <property type="match status" value="1"/>
</dbReference>
<sequence length="329" mass="36598">MGISPADLVVGTTVAPTFAEVIPQVRATLAPGTPRTYNAGLTRLEHTWSERRLDEPTKADFEEMAREVQAGARVNRASRGGISAVEHFISAARCVYRYAEDKGWIRPADNPARRLTMPTRRPSHRYAIPSARLAEICHATATSGDDPELDSLILRLHIETACRRSGALALRPHDLDREQCLIYLREKDGVDRWQPVSPTLMRHLVEHAEQRHSPLMGQLLRYRNGRANSSRRYDHLWHRIGEILPWVAAQGITTHWLRHTTVTWVERTFSYAVACAYAGHRGKGPGATATYVKSYLAEVAAAQSVLSGEPHPILSAQLPTPAAMTASAR</sequence>
<evidence type="ECO:0000259" key="3">
    <source>
        <dbReference type="Pfam" id="PF00589"/>
    </source>
</evidence>
<dbReference type="Proteomes" id="UP000501705">
    <property type="component" value="Chromosome"/>
</dbReference>
<reference evidence="4 5" key="1">
    <citation type="journal article" date="2019" name="ACS Chem. Biol.">
        <title>Identification and Mobilization of a Cryptic Antibiotic Biosynthesis Gene Locus from a Human-Pathogenic Nocardia Isolate.</title>
        <authorList>
            <person name="Herisse M."/>
            <person name="Ishida K."/>
            <person name="Porter J.L."/>
            <person name="Howden B."/>
            <person name="Hertweck C."/>
            <person name="Stinear T.P."/>
            <person name="Pidot S.J."/>
        </authorList>
    </citation>
    <scope>NUCLEOTIDE SEQUENCE [LARGE SCALE GENOMIC DNA]</scope>
    <source>
        <strain evidence="4 5">AUSMDU00024985</strain>
    </source>
</reference>
<evidence type="ECO:0000313" key="4">
    <source>
        <dbReference type="EMBL" id="QIS07246.1"/>
    </source>
</evidence>
<dbReference type="EMBL" id="CP046171">
    <property type="protein sequence ID" value="QIS07246.1"/>
    <property type="molecule type" value="Genomic_DNA"/>
</dbReference>
<evidence type="ECO:0000256" key="2">
    <source>
        <dbReference type="ARBA" id="ARBA00023172"/>
    </source>
</evidence>
<dbReference type="InterPro" id="IPR011010">
    <property type="entry name" value="DNA_brk_join_enz"/>
</dbReference>
<protein>
    <submittedName>
        <fullName evidence="4">Tyrosine-type recombinase/integrase</fullName>
    </submittedName>
</protein>
<dbReference type="GO" id="GO:0015074">
    <property type="term" value="P:DNA integration"/>
    <property type="evidence" value="ECO:0007669"/>
    <property type="project" value="InterPro"/>
</dbReference>
<dbReference type="InterPro" id="IPR010998">
    <property type="entry name" value="Integrase_recombinase_N"/>
</dbReference>
<keyword evidence="2" id="KW-0233">DNA recombination</keyword>
<keyword evidence="1" id="KW-0238">DNA-binding</keyword>
<accession>A0A6G9Y2D2</accession>
<organism evidence="4 5">
    <name type="scientific">Nocardia brasiliensis</name>
    <dbReference type="NCBI Taxonomy" id="37326"/>
    <lineage>
        <taxon>Bacteria</taxon>
        <taxon>Bacillati</taxon>
        <taxon>Actinomycetota</taxon>
        <taxon>Actinomycetes</taxon>
        <taxon>Mycobacteriales</taxon>
        <taxon>Nocardiaceae</taxon>
        <taxon>Nocardia</taxon>
    </lineage>
</organism>
<dbReference type="GO" id="GO:0006310">
    <property type="term" value="P:DNA recombination"/>
    <property type="evidence" value="ECO:0007669"/>
    <property type="project" value="UniProtKB-KW"/>
</dbReference>
<name>A0A6G9Y2D2_NOCBR</name>
<dbReference type="Pfam" id="PF00589">
    <property type="entry name" value="Phage_integrase"/>
    <property type="match status" value="1"/>
</dbReference>
<dbReference type="CDD" id="cd00397">
    <property type="entry name" value="DNA_BRE_C"/>
    <property type="match status" value="1"/>
</dbReference>
<dbReference type="InterPro" id="IPR002104">
    <property type="entry name" value="Integrase_catalytic"/>
</dbReference>